<dbReference type="Gene3D" id="3.30.930.10">
    <property type="entry name" value="Bira Bifunctional Protein, Domain 2"/>
    <property type="match status" value="1"/>
</dbReference>
<dbReference type="Gene3D" id="2.30.30.100">
    <property type="match status" value="1"/>
</dbReference>
<name>A0ABY8VTI8_9CORY</name>
<dbReference type="PROSITE" id="PS51733">
    <property type="entry name" value="BPL_LPL_CATALYTIC"/>
    <property type="match status" value="1"/>
</dbReference>
<dbReference type="RefSeq" id="WP_284876035.1">
    <property type="nucleotide sequence ID" value="NZ_CP126970.1"/>
</dbReference>
<dbReference type="InterPro" id="IPR004143">
    <property type="entry name" value="BPL_LPL_catalytic"/>
</dbReference>
<dbReference type="EC" id="6.3.4.15" evidence="3"/>
<dbReference type="CDD" id="cd16442">
    <property type="entry name" value="BPL"/>
    <property type="match status" value="1"/>
</dbReference>
<dbReference type="PANTHER" id="PTHR12835">
    <property type="entry name" value="BIOTIN PROTEIN LIGASE"/>
    <property type="match status" value="1"/>
</dbReference>
<dbReference type="PANTHER" id="PTHR12835:SF5">
    <property type="entry name" value="BIOTIN--PROTEIN LIGASE"/>
    <property type="match status" value="1"/>
</dbReference>
<gene>
    <name evidence="5" type="ORF">QP029_06735</name>
</gene>
<dbReference type="EMBL" id="CP126970">
    <property type="protein sequence ID" value="WIM71464.1"/>
    <property type="molecule type" value="Genomic_DNA"/>
</dbReference>
<dbReference type="Pfam" id="PF03099">
    <property type="entry name" value="BPL_LplA_LipB"/>
    <property type="match status" value="1"/>
</dbReference>
<dbReference type="SUPFAM" id="SSF55681">
    <property type="entry name" value="Class II aaRS and biotin synthetases"/>
    <property type="match status" value="1"/>
</dbReference>
<sequence length="250" mass="26501">MISLPQYARIDRVASTGSTNADLLADAAAPAWTALIAAQQTAGRGRLGRPWASPAGTQVILSVLLRPTVADLDHVGTIPLATGLAVLDAVRSVAGDGTELKWPNDVLFRGKKLCGILAEAAGLPEDPRIVVGLGLNVSLTREQLPVEHATSLALEGVDVTVDDLTVRVLEALHRRLTQWATGDRSLMADYRRACITIGKSVRVEAATGDLHGTVEGVATDGRLDLVDTDGRRHLIAAGDVTHLRRTDTTY</sequence>
<dbReference type="InterPro" id="IPR004408">
    <property type="entry name" value="Biotin_CoA_COase_ligase"/>
</dbReference>
<keyword evidence="6" id="KW-1185">Reference proteome</keyword>
<protein>
    <recommendedName>
        <fullName evidence="3">biotin--[biotin carboxyl-carrier protein] ligase</fullName>
        <ecNumber evidence="3">6.3.4.15</ecNumber>
    </recommendedName>
</protein>
<dbReference type="NCBIfam" id="TIGR00121">
    <property type="entry name" value="birA_ligase"/>
    <property type="match status" value="1"/>
</dbReference>
<evidence type="ECO:0000256" key="3">
    <source>
        <dbReference type="ARBA" id="ARBA00024227"/>
    </source>
</evidence>
<accession>A0ABY8VTI8</accession>
<proteinExistence type="predicted"/>
<reference evidence="5 6" key="1">
    <citation type="submission" date="2023-05" db="EMBL/GenBank/DDBJ databases">
        <title>Corynebacterium suedekumii sp. nov. and Corynebacterium breve sp. nov. isolated from raw cow's milk.</title>
        <authorList>
            <person name="Baer M.K."/>
            <person name="Mehl L."/>
            <person name="Hellmuth R."/>
            <person name="Marke G."/>
            <person name="Lipski A."/>
        </authorList>
    </citation>
    <scope>NUCLEOTIDE SEQUENCE [LARGE SCALE GENOMIC DNA]</scope>
    <source>
        <strain evidence="5 6">LM112</strain>
    </source>
</reference>
<keyword evidence="1 5" id="KW-0436">Ligase</keyword>
<feature type="domain" description="BPL/LPL catalytic" evidence="4">
    <location>
        <begin position="1"/>
        <end position="180"/>
    </location>
</feature>
<evidence type="ECO:0000313" key="6">
    <source>
        <dbReference type="Proteomes" id="UP001238805"/>
    </source>
</evidence>
<organism evidence="5 6">
    <name type="scientific">Corynebacterium suedekumii</name>
    <dbReference type="NCBI Taxonomy" id="3049801"/>
    <lineage>
        <taxon>Bacteria</taxon>
        <taxon>Bacillati</taxon>
        <taxon>Actinomycetota</taxon>
        <taxon>Actinomycetes</taxon>
        <taxon>Mycobacteriales</taxon>
        <taxon>Corynebacteriaceae</taxon>
        <taxon>Corynebacterium</taxon>
    </lineage>
</organism>
<evidence type="ECO:0000256" key="1">
    <source>
        <dbReference type="ARBA" id="ARBA00022598"/>
    </source>
</evidence>
<evidence type="ECO:0000313" key="5">
    <source>
        <dbReference type="EMBL" id="WIM71464.1"/>
    </source>
</evidence>
<evidence type="ECO:0000259" key="4">
    <source>
        <dbReference type="PROSITE" id="PS51733"/>
    </source>
</evidence>
<evidence type="ECO:0000256" key="2">
    <source>
        <dbReference type="ARBA" id="ARBA00023267"/>
    </source>
</evidence>
<dbReference type="GO" id="GO:0004077">
    <property type="term" value="F:biotin--[biotin carboxyl-carrier protein] ligase activity"/>
    <property type="evidence" value="ECO:0007669"/>
    <property type="project" value="UniProtKB-EC"/>
</dbReference>
<dbReference type="InterPro" id="IPR003142">
    <property type="entry name" value="BPL_C"/>
</dbReference>
<dbReference type="Proteomes" id="UP001238805">
    <property type="component" value="Chromosome"/>
</dbReference>
<keyword evidence="2" id="KW-0092">Biotin</keyword>
<dbReference type="InterPro" id="IPR045864">
    <property type="entry name" value="aa-tRNA-synth_II/BPL/LPL"/>
</dbReference>
<dbReference type="Pfam" id="PF02237">
    <property type="entry name" value="BPL_C"/>
    <property type="match status" value="1"/>
</dbReference>